<evidence type="ECO:0000313" key="2">
    <source>
        <dbReference type="EMBL" id="SFR59336.1"/>
    </source>
</evidence>
<name>A0A1I6HXZ1_9MICO</name>
<keyword evidence="1" id="KW-0472">Membrane</keyword>
<evidence type="ECO:0000256" key="1">
    <source>
        <dbReference type="SAM" id="Phobius"/>
    </source>
</evidence>
<sequence>MTEPQVWTLIGVFTAIMLGGMTLMTTLLTRAIDGRLEALEGRFHSRFDAMDSKFEGLRAEMNARFDAVDVKVLALDKDVAALADRLWHS</sequence>
<gene>
    <name evidence="2" type="ORF">SAMN04488591_2258</name>
</gene>
<keyword evidence="1" id="KW-0812">Transmembrane</keyword>
<organism evidence="2 3">
    <name type="scientific">Microbacterium azadirachtae</name>
    <dbReference type="NCBI Taxonomy" id="582680"/>
    <lineage>
        <taxon>Bacteria</taxon>
        <taxon>Bacillati</taxon>
        <taxon>Actinomycetota</taxon>
        <taxon>Actinomycetes</taxon>
        <taxon>Micrococcales</taxon>
        <taxon>Microbacteriaceae</taxon>
        <taxon>Microbacterium</taxon>
    </lineage>
</organism>
<accession>A0A1I6HXZ1</accession>
<feature type="transmembrane region" description="Helical" evidence="1">
    <location>
        <begin position="6"/>
        <end position="28"/>
    </location>
</feature>
<protein>
    <submittedName>
        <fullName evidence="2">Uncharacterized protein</fullName>
    </submittedName>
</protein>
<proteinExistence type="predicted"/>
<dbReference type="Gene3D" id="1.20.1270.70">
    <property type="entry name" value="Designed single chain three-helix bundle"/>
    <property type="match status" value="1"/>
</dbReference>
<dbReference type="Proteomes" id="UP000198877">
    <property type="component" value="Unassembled WGS sequence"/>
</dbReference>
<evidence type="ECO:0000313" key="3">
    <source>
        <dbReference type="Proteomes" id="UP000198877"/>
    </source>
</evidence>
<dbReference type="EMBL" id="FOYR01000002">
    <property type="protein sequence ID" value="SFR59336.1"/>
    <property type="molecule type" value="Genomic_DNA"/>
</dbReference>
<dbReference type="AlphaFoldDB" id="A0A1I6HXZ1"/>
<keyword evidence="1" id="KW-1133">Transmembrane helix</keyword>
<reference evidence="3" key="1">
    <citation type="submission" date="2016-10" db="EMBL/GenBank/DDBJ databases">
        <authorList>
            <person name="Varghese N."/>
            <person name="Submissions S."/>
        </authorList>
    </citation>
    <scope>NUCLEOTIDE SEQUENCE [LARGE SCALE GENOMIC DNA]</scope>
    <source>
        <strain evidence="3">CL127</strain>
    </source>
</reference>